<keyword evidence="6" id="KW-1185">Reference proteome</keyword>
<evidence type="ECO:0000256" key="1">
    <source>
        <dbReference type="ARBA" id="ARBA00022801"/>
    </source>
</evidence>
<keyword evidence="1" id="KW-0378">Hydrolase</keyword>
<dbReference type="PANTHER" id="PTHR43156">
    <property type="entry name" value="STAGE II SPORULATION PROTEIN E-RELATED"/>
    <property type="match status" value="1"/>
</dbReference>
<feature type="transmembrane region" description="Helical" evidence="3">
    <location>
        <begin position="202"/>
        <end position="226"/>
    </location>
</feature>
<feature type="coiled-coil region" evidence="2">
    <location>
        <begin position="418"/>
        <end position="467"/>
    </location>
</feature>
<keyword evidence="2" id="KW-0175">Coiled coil</keyword>
<evidence type="ECO:0000259" key="4">
    <source>
        <dbReference type="SMART" id="SM00331"/>
    </source>
</evidence>
<dbReference type="InterPro" id="IPR008979">
    <property type="entry name" value="Galactose-bd-like_sf"/>
</dbReference>
<evidence type="ECO:0000313" key="5">
    <source>
        <dbReference type="EMBL" id="QUW04269.1"/>
    </source>
</evidence>
<keyword evidence="3" id="KW-0472">Membrane</keyword>
<dbReference type="InterPro" id="IPR001932">
    <property type="entry name" value="PPM-type_phosphatase-like_dom"/>
</dbReference>
<dbReference type="InterPro" id="IPR036457">
    <property type="entry name" value="PPM-type-like_dom_sf"/>
</dbReference>
<dbReference type="RefSeq" id="WP_211430158.1">
    <property type="nucleotide sequence ID" value="NZ_CP072649.1"/>
</dbReference>
<keyword evidence="3" id="KW-1133">Transmembrane helix</keyword>
<keyword evidence="3" id="KW-0812">Transmembrane</keyword>
<organism evidence="5 6">
    <name type="scientific">Chloracidobacterium validum</name>
    <dbReference type="NCBI Taxonomy" id="2821543"/>
    <lineage>
        <taxon>Bacteria</taxon>
        <taxon>Pseudomonadati</taxon>
        <taxon>Acidobacteriota</taxon>
        <taxon>Terriglobia</taxon>
        <taxon>Terriglobales</taxon>
        <taxon>Acidobacteriaceae</taxon>
        <taxon>Chloracidobacterium</taxon>
    </lineage>
</organism>
<feature type="transmembrane region" description="Helical" evidence="3">
    <location>
        <begin position="328"/>
        <end position="346"/>
    </location>
</feature>
<dbReference type="InterPro" id="IPR052016">
    <property type="entry name" value="Bact_Sigma-Reg"/>
</dbReference>
<protein>
    <submittedName>
        <fullName evidence="5">SpoIIE family protein phosphatase</fullName>
    </submittedName>
</protein>
<feature type="transmembrane region" description="Helical" evidence="3">
    <location>
        <begin position="238"/>
        <end position="259"/>
    </location>
</feature>
<feature type="transmembrane region" description="Helical" evidence="3">
    <location>
        <begin position="358"/>
        <end position="378"/>
    </location>
</feature>
<dbReference type="Pfam" id="PF07228">
    <property type="entry name" value="SpoIIE"/>
    <property type="match status" value="1"/>
</dbReference>
<accession>A0ABX8BBG1</accession>
<feature type="domain" description="PPM-type phosphatase" evidence="4">
    <location>
        <begin position="480"/>
        <end position="703"/>
    </location>
</feature>
<dbReference type="Gene3D" id="3.60.40.10">
    <property type="entry name" value="PPM-type phosphatase domain"/>
    <property type="match status" value="1"/>
</dbReference>
<evidence type="ECO:0000256" key="2">
    <source>
        <dbReference type="SAM" id="Coils"/>
    </source>
</evidence>
<feature type="transmembrane region" description="Helical" evidence="3">
    <location>
        <begin position="398"/>
        <end position="418"/>
    </location>
</feature>
<dbReference type="SMART" id="SM00331">
    <property type="entry name" value="PP2C_SIG"/>
    <property type="match status" value="1"/>
</dbReference>
<dbReference type="Proteomes" id="UP000676506">
    <property type="component" value="Chromosome 2"/>
</dbReference>
<dbReference type="Gene3D" id="2.60.120.260">
    <property type="entry name" value="Galactose-binding domain-like"/>
    <property type="match status" value="1"/>
</dbReference>
<proteinExistence type="predicted"/>
<dbReference type="PANTHER" id="PTHR43156:SF9">
    <property type="entry name" value="HAMP DOMAIN-CONTAINING PROTEIN"/>
    <property type="match status" value="1"/>
</dbReference>
<gene>
    <name evidence="5" type="ORF">J8C06_14610</name>
</gene>
<dbReference type="SUPFAM" id="SSF49785">
    <property type="entry name" value="Galactose-binding domain-like"/>
    <property type="match status" value="1"/>
</dbReference>
<sequence length="720" mass="79799">MTGTSCFSRIWLGLLLVWLLGMPGLGQPSPTAGSPNLDQPITLYTWKYRSGDDPAWAAPGLNDTDWLPLNLAPGPTFSGGPRLGVGWYRTEVSVADLYRPGVRVNHVLGSCAYEVYVNGVRVGQFGEVTPRPRFPPGRFHLPMAIPAEALRPDGHLVVAIRAQEQATTLGNDLAFLGAQVGTYDYLAGQVFQARAEATQRDIFRISFVFAFAFFALYHLYLYASFTVFQKNRKERTEYLWLALIALGYAVNSFSISHTLTDNTSIQTYRLINAISVHFQLICGAEFIYSFLKRPVPKWVRGHQISQIICLVGTIAFPDQLLLPVMNEAIFSVSVLSLVAPVTVHIVHAAYRGVSEARALRMSISLILIAECIQVAQIALRSSELSESVMTRWLFYPVFRYAVDFSFGIFLLSMAVNVARRYRNEIESINRNLEQTVAERTTQVRYQRDELERKNQDIEDSLRYAQTMQQAILPTLGDLQSAFAEAFVLWKSRDIVSGDFYWFHKTETGGLLAVADCTGHGVPGAFMSFIGNDLLNQIVIERGIADPARILTELDQGVRRILKQGHAQSVGLDDGMDVGICRFDAGSVTFAGARRPLYVVADGEVTTHAGARHPIGGRLRKAREFENVAIPVAPQAMLYLTTDGFADQPDAGGRRFKTHALLRCLQDIAPRPATEQQARLEAALAAHAGATPQRDDITVVGVRLDPHRLDRLNGGADRVRL</sequence>
<dbReference type="EMBL" id="CP072649">
    <property type="protein sequence ID" value="QUW04269.1"/>
    <property type="molecule type" value="Genomic_DNA"/>
</dbReference>
<reference evidence="5 6" key="1">
    <citation type="submission" date="2021-03" db="EMBL/GenBank/DDBJ databases">
        <title>Genomic and phenotypic characterization of Chloracidobacterium isolates provides evidence for multiple species.</title>
        <authorList>
            <person name="Saini M.K."/>
            <person name="Costas A.M.G."/>
            <person name="Tank M."/>
            <person name="Bryant D.A."/>
        </authorList>
    </citation>
    <scope>NUCLEOTIDE SEQUENCE [LARGE SCALE GENOMIC DNA]</scope>
    <source>
        <strain evidence="5 6">BV2-C</strain>
    </source>
</reference>
<evidence type="ECO:0000313" key="6">
    <source>
        <dbReference type="Proteomes" id="UP000676506"/>
    </source>
</evidence>
<evidence type="ECO:0000256" key="3">
    <source>
        <dbReference type="SAM" id="Phobius"/>
    </source>
</evidence>
<name>A0ABX8BBG1_9BACT</name>